<dbReference type="Proteomes" id="UP000886501">
    <property type="component" value="Unassembled WGS sequence"/>
</dbReference>
<reference evidence="1" key="2">
    <citation type="journal article" date="2020" name="Nat. Commun.">
        <title>Large-scale genome sequencing of mycorrhizal fungi provides insights into the early evolution of symbiotic traits.</title>
        <authorList>
            <person name="Miyauchi S."/>
            <person name="Kiss E."/>
            <person name="Kuo A."/>
            <person name="Drula E."/>
            <person name="Kohler A."/>
            <person name="Sanchez-Garcia M."/>
            <person name="Morin E."/>
            <person name="Andreopoulos B."/>
            <person name="Barry K.W."/>
            <person name="Bonito G."/>
            <person name="Buee M."/>
            <person name="Carver A."/>
            <person name="Chen C."/>
            <person name="Cichocki N."/>
            <person name="Clum A."/>
            <person name="Culley D."/>
            <person name="Crous P.W."/>
            <person name="Fauchery L."/>
            <person name="Girlanda M."/>
            <person name="Hayes R.D."/>
            <person name="Keri Z."/>
            <person name="LaButti K."/>
            <person name="Lipzen A."/>
            <person name="Lombard V."/>
            <person name="Magnuson J."/>
            <person name="Maillard F."/>
            <person name="Murat C."/>
            <person name="Nolan M."/>
            <person name="Ohm R.A."/>
            <person name="Pangilinan J."/>
            <person name="Pereira M.F."/>
            <person name="Perotto S."/>
            <person name="Peter M."/>
            <person name="Pfister S."/>
            <person name="Riley R."/>
            <person name="Sitrit Y."/>
            <person name="Stielow J.B."/>
            <person name="Szollosi G."/>
            <person name="Zifcakova L."/>
            <person name="Stursova M."/>
            <person name="Spatafora J.W."/>
            <person name="Tedersoo L."/>
            <person name="Vaario L.M."/>
            <person name="Yamada A."/>
            <person name="Yan M."/>
            <person name="Wang P."/>
            <person name="Xu J."/>
            <person name="Bruns T."/>
            <person name="Baldrian P."/>
            <person name="Vilgalys R."/>
            <person name="Dunand C."/>
            <person name="Henrissat B."/>
            <person name="Grigoriev I.V."/>
            <person name="Hibbett D."/>
            <person name="Nagy L.G."/>
            <person name="Martin F.M."/>
        </authorList>
    </citation>
    <scope>NUCLEOTIDE SEQUENCE</scope>
    <source>
        <strain evidence="1">P2</strain>
    </source>
</reference>
<gene>
    <name evidence="1" type="ORF">BDM02DRAFT_3189399</name>
</gene>
<evidence type="ECO:0000313" key="1">
    <source>
        <dbReference type="EMBL" id="KAF9645772.1"/>
    </source>
</evidence>
<reference evidence="1" key="1">
    <citation type="submission" date="2019-10" db="EMBL/GenBank/DDBJ databases">
        <authorList>
            <consortium name="DOE Joint Genome Institute"/>
            <person name="Kuo A."/>
            <person name="Miyauchi S."/>
            <person name="Kiss E."/>
            <person name="Drula E."/>
            <person name="Kohler A."/>
            <person name="Sanchez-Garcia M."/>
            <person name="Andreopoulos B."/>
            <person name="Barry K.W."/>
            <person name="Bonito G."/>
            <person name="Buee M."/>
            <person name="Carver A."/>
            <person name="Chen C."/>
            <person name="Cichocki N."/>
            <person name="Clum A."/>
            <person name="Culley D."/>
            <person name="Crous P.W."/>
            <person name="Fauchery L."/>
            <person name="Girlanda M."/>
            <person name="Hayes R."/>
            <person name="Keri Z."/>
            <person name="Labutti K."/>
            <person name="Lipzen A."/>
            <person name="Lombard V."/>
            <person name="Magnuson J."/>
            <person name="Maillard F."/>
            <person name="Morin E."/>
            <person name="Murat C."/>
            <person name="Nolan M."/>
            <person name="Ohm R."/>
            <person name="Pangilinan J."/>
            <person name="Pereira M."/>
            <person name="Perotto S."/>
            <person name="Peter M."/>
            <person name="Riley R."/>
            <person name="Sitrit Y."/>
            <person name="Stielow B."/>
            <person name="Szollosi G."/>
            <person name="Zifcakova L."/>
            <person name="Stursova M."/>
            <person name="Spatafora J.W."/>
            <person name="Tedersoo L."/>
            <person name="Vaario L.-M."/>
            <person name="Yamada A."/>
            <person name="Yan M."/>
            <person name="Wang P."/>
            <person name="Xu J."/>
            <person name="Bruns T."/>
            <person name="Baldrian P."/>
            <person name="Vilgalys R."/>
            <person name="Henrissat B."/>
            <person name="Grigoriev I.V."/>
            <person name="Hibbett D."/>
            <person name="Nagy L.G."/>
            <person name="Martin F.M."/>
        </authorList>
    </citation>
    <scope>NUCLEOTIDE SEQUENCE</scope>
    <source>
        <strain evidence="1">P2</strain>
    </source>
</reference>
<evidence type="ECO:0000313" key="2">
    <source>
        <dbReference type="Proteomes" id="UP000886501"/>
    </source>
</evidence>
<dbReference type="EMBL" id="MU118078">
    <property type="protein sequence ID" value="KAF9645772.1"/>
    <property type="molecule type" value="Genomic_DNA"/>
</dbReference>
<organism evidence="1 2">
    <name type="scientific">Thelephora ganbajun</name>
    <name type="common">Ganba fungus</name>
    <dbReference type="NCBI Taxonomy" id="370292"/>
    <lineage>
        <taxon>Eukaryota</taxon>
        <taxon>Fungi</taxon>
        <taxon>Dikarya</taxon>
        <taxon>Basidiomycota</taxon>
        <taxon>Agaricomycotina</taxon>
        <taxon>Agaricomycetes</taxon>
        <taxon>Thelephorales</taxon>
        <taxon>Thelephoraceae</taxon>
        <taxon>Thelephora</taxon>
    </lineage>
</organism>
<comment type="caution">
    <text evidence="1">The sequence shown here is derived from an EMBL/GenBank/DDBJ whole genome shotgun (WGS) entry which is preliminary data.</text>
</comment>
<sequence length="510" mass="56291">MSFTGIPTSPRFVRRPEIIKEKTLRNLLDAGFAYSRSSLLGHSSCVNALAFSNGDGRFLASGGDDLKIQLFDFQQEDLNHPSWSFVGPTTNIFSLAFSANNTHLYCGTTGRKLYQYDLATLEKISEFPGSPIEVFDDHSDTIRDLTCHPWQNELAMTASEDGRIVLHDSRVETRRSSAQMTLQNDCEFTGVRWNPCMDNLFATSDNQGRVCLRDIRTSFGSALNRTREPLEQFVTSLSKPSRAVLASPEASSIVWDREGLRLSVTLLNFYPTIYTLSDPHPIAVCKGTVLPDGSPIPDGERTYANACTIKHGSFGGPSLTSDAYYGAGSDDFRGYVWKIPETPMLLEQRKEIGVDRWPLEGDETIAFAKSVHGIRYQPVSLSQPLFRLNGHKSIVNSVLFHPSLLHIVTAGIERHVILHSPTKSSPCAKNLALTSTTVRALPAGSAEDHSRFLRAISSGLGTNDSGGEDAETIVLFDEILRTEGEARDIFLSRGCDESEDEDEDVSDQDV</sequence>
<accession>A0ACB6Z8B0</accession>
<proteinExistence type="predicted"/>
<protein>
    <submittedName>
        <fullName evidence="1">WD40 repeat-like protein</fullName>
    </submittedName>
</protein>
<keyword evidence="2" id="KW-1185">Reference proteome</keyword>
<name>A0ACB6Z8B0_THEGA</name>